<keyword evidence="1" id="KW-0732">Signal</keyword>
<name>A0ABY9RHC8_9BURK</name>
<sequence length="199" mass="22572">MTPHDKILVALLFFCTSLVMSSACIAQDNCLRSEPEPYFAHKDKRSAKNQQISQHQFTLLDASSAIETFDLADGTHVKIEHTGCEYFVNHISISAAWTARHTPSHREILQRFSQRLRQLHKLHPNTLFEIRHAADQLARYPHKAAKVTFPSEPISLDKPSHQAKSGEAMESPRAFFTIEQITYRANEIALRLSLTIGPL</sequence>
<dbReference type="EMBL" id="CP133720">
    <property type="protein sequence ID" value="WMW80615.1"/>
    <property type="molecule type" value="Genomic_DNA"/>
</dbReference>
<evidence type="ECO:0000256" key="1">
    <source>
        <dbReference type="SAM" id="SignalP"/>
    </source>
</evidence>
<feature type="chain" id="PRO_5046762893" evidence="1">
    <location>
        <begin position="27"/>
        <end position="199"/>
    </location>
</feature>
<organism evidence="2 3">
    <name type="scientific">Undibacterium cyanobacteriorum</name>
    <dbReference type="NCBI Taxonomy" id="3073561"/>
    <lineage>
        <taxon>Bacteria</taxon>
        <taxon>Pseudomonadati</taxon>
        <taxon>Pseudomonadota</taxon>
        <taxon>Betaproteobacteria</taxon>
        <taxon>Burkholderiales</taxon>
        <taxon>Oxalobacteraceae</taxon>
        <taxon>Undibacterium</taxon>
    </lineage>
</organism>
<evidence type="ECO:0000313" key="2">
    <source>
        <dbReference type="EMBL" id="WMW80615.1"/>
    </source>
</evidence>
<feature type="signal peptide" evidence="1">
    <location>
        <begin position="1"/>
        <end position="26"/>
    </location>
</feature>
<dbReference type="PROSITE" id="PS51257">
    <property type="entry name" value="PROKAR_LIPOPROTEIN"/>
    <property type="match status" value="1"/>
</dbReference>
<keyword evidence="3" id="KW-1185">Reference proteome</keyword>
<dbReference type="Proteomes" id="UP001181355">
    <property type="component" value="Chromosome"/>
</dbReference>
<evidence type="ECO:0000313" key="3">
    <source>
        <dbReference type="Proteomes" id="UP001181355"/>
    </source>
</evidence>
<reference evidence="2" key="1">
    <citation type="submission" date="2023-09" db="EMBL/GenBank/DDBJ databases">
        <title>Undibacterium sp. 20NA77.5 isolated from freshwater.</title>
        <authorList>
            <person name="Le V."/>
            <person name="Ko S.-R."/>
            <person name="Ahn C.-Y."/>
            <person name="Oh H.-M."/>
        </authorList>
    </citation>
    <scope>NUCLEOTIDE SEQUENCE</scope>
    <source>
        <strain evidence="2">20NA77.5</strain>
    </source>
</reference>
<gene>
    <name evidence="2" type="ORF">RF679_18540</name>
</gene>
<dbReference type="RefSeq" id="WP_309482107.1">
    <property type="nucleotide sequence ID" value="NZ_CP133720.1"/>
</dbReference>
<proteinExistence type="predicted"/>
<accession>A0ABY9RHC8</accession>
<protein>
    <submittedName>
        <fullName evidence="2">Uncharacterized protein</fullName>
    </submittedName>
</protein>